<gene>
    <name evidence="4" type="ORF">JS533_006345</name>
</gene>
<dbReference type="Gene3D" id="1.10.443.10">
    <property type="entry name" value="Intergrase catalytic core"/>
    <property type="match status" value="1"/>
</dbReference>
<comment type="caution">
    <text evidence="4">The sequence shown here is derived from an EMBL/GenBank/DDBJ whole genome shotgun (WGS) entry which is preliminary data.</text>
</comment>
<dbReference type="InterPro" id="IPR002104">
    <property type="entry name" value="Integrase_catalytic"/>
</dbReference>
<keyword evidence="1" id="KW-0233">DNA recombination</keyword>
<dbReference type="Proteomes" id="UP000710815">
    <property type="component" value="Unassembled WGS sequence"/>
</dbReference>
<dbReference type="InterPro" id="IPR050090">
    <property type="entry name" value="Tyrosine_recombinase_XerCD"/>
</dbReference>
<evidence type="ECO:0000313" key="4">
    <source>
        <dbReference type="EMBL" id="MCH9275892.1"/>
    </source>
</evidence>
<evidence type="ECO:0000256" key="1">
    <source>
        <dbReference type="ARBA" id="ARBA00023172"/>
    </source>
</evidence>
<dbReference type="PANTHER" id="PTHR30349">
    <property type="entry name" value="PHAGE INTEGRASE-RELATED"/>
    <property type="match status" value="1"/>
</dbReference>
<reference evidence="4 5" key="1">
    <citation type="journal article" date="2021" name="Environ. Microbiol.">
        <title>Genetic insights into the dark matter of the mammalian gut microbiota through targeted genome reconstruction.</title>
        <authorList>
            <person name="Lugli G.A."/>
            <person name="Alessandri G."/>
            <person name="Milani C."/>
            <person name="Viappiani A."/>
            <person name="Fontana F."/>
            <person name="Tarracchini C."/>
            <person name="Mancabelli L."/>
            <person name="Argentini C."/>
            <person name="Ruiz L."/>
            <person name="Margolles A."/>
            <person name="van Sinderen D."/>
            <person name="Turroni F."/>
            <person name="Ventura M."/>
        </authorList>
    </citation>
    <scope>NUCLEOTIDE SEQUENCE [LARGE SCALE GENOMIC DNA]</scope>
    <source>
        <strain evidence="4 5">MA1</strain>
    </source>
</reference>
<evidence type="ECO:0000259" key="3">
    <source>
        <dbReference type="PROSITE" id="PS51898"/>
    </source>
</evidence>
<organism evidence="4 5">
    <name type="scientific">Bifidobacterium amazonense</name>
    <dbReference type="NCBI Taxonomy" id="2809027"/>
    <lineage>
        <taxon>Bacteria</taxon>
        <taxon>Bacillati</taxon>
        <taxon>Actinomycetota</taxon>
        <taxon>Actinomycetes</taxon>
        <taxon>Bifidobacteriales</taxon>
        <taxon>Bifidobacteriaceae</taxon>
        <taxon>Bifidobacterium</taxon>
    </lineage>
</organism>
<dbReference type="PANTHER" id="PTHR30349:SF64">
    <property type="entry name" value="PROPHAGE INTEGRASE INTD-RELATED"/>
    <property type="match status" value="1"/>
</dbReference>
<sequence>MFSSFYGWAQRNGRRNDNPVDDLPSIKREHRKKRAAPEQAVIIGRDSSDPLTRLIIRLAADAGLRRAEIAQVRGDDLIDDAFGWSLIVHGKGGKDRIVPLSDELAIEIRRRGPGWLFPGEKVCDHICGDTVYRIIKEATGYPPHSLRRRFATAAYITSNGNVMAIKEILGHESLSTTQGYITVSGRTLRTVVNQVIGYRERDMSADGERRERE</sequence>
<evidence type="ECO:0000256" key="2">
    <source>
        <dbReference type="SAM" id="MobiDB-lite"/>
    </source>
</evidence>
<feature type="domain" description="Tyr recombinase" evidence="3">
    <location>
        <begin position="29"/>
        <end position="193"/>
    </location>
</feature>
<dbReference type="Pfam" id="PF00589">
    <property type="entry name" value="Phage_integrase"/>
    <property type="match status" value="1"/>
</dbReference>
<protein>
    <submittedName>
        <fullName evidence="4">Tyrosine-type recombinase/integrase</fullName>
    </submittedName>
</protein>
<dbReference type="SUPFAM" id="SSF56349">
    <property type="entry name" value="DNA breaking-rejoining enzymes"/>
    <property type="match status" value="1"/>
</dbReference>
<dbReference type="RefSeq" id="WP_241513598.1">
    <property type="nucleotide sequence ID" value="NZ_JAFEJT020000020.1"/>
</dbReference>
<evidence type="ECO:0000313" key="5">
    <source>
        <dbReference type="Proteomes" id="UP000710815"/>
    </source>
</evidence>
<dbReference type="PROSITE" id="PS51898">
    <property type="entry name" value="TYR_RECOMBINASE"/>
    <property type="match status" value="1"/>
</dbReference>
<name>A0ABS9VUW5_9BIFI</name>
<dbReference type="EMBL" id="JAFEJT020000020">
    <property type="protein sequence ID" value="MCH9275892.1"/>
    <property type="molecule type" value="Genomic_DNA"/>
</dbReference>
<keyword evidence="5" id="KW-1185">Reference proteome</keyword>
<reference evidence="4 5" key="2">
    <citation type="journal article" date="2021" name="Syst. Appl. Microbiol.">
        <title>Phylogenetic classification of ten novel species belonging to the genus Bifidobacterium comprising B. phasiani sp. nov., B. pongonis sp. nov., B. saguinibicoloris sp. nov., B. colobi sp. nov., B. simiiventris sp. nov., B. santillanense sp. nov., B. miconis sp. nov., B. amazonense sp. nov., B. pluvialisilvae sp. nov., and B. miconisargentati sp. nov.</title>
        <authorList>
            <person name="Lugli G.A."/>
            <person name="Calvete-Torre I."/>
            <person name="Alessandri G."/>
            <person name="Milani C."/>
            <person name="Turroni F."/>
            <person name="Laiolo P."/>
            <person name="Ossiprandi M.C."/>
            <person name="Margolles A."/>
            <person name="Ruiz L."/>
            <person name="Ventura M."/>
        </authorList>
    </citation>
    <scope>NUCLEOTIDE SEQUENCE [LARGE SCALE GENOMIC DNA]</scope>
    <source>
        <strain evidence="4 5">MA1</strain>
    </source>
</reference>
<dbReference type="InterPro" id="IPR013762">
    <property type="entry name" value="Integrase-like_cat_sf"/>
</dbReference>
<accession>A0ABS9VUW5</accession>
<feature type="region of interest" description="Disordered" evidence="2">
    <location>
        <begin position="16"/>
        <end position="38"/>
    </location>
</feature>
<dbReference type="InterPro" id="IPR011010">
    <property type="entry name" value="DNA_brk_join_enz"/>
</dbReference>
<proteinExistence type="predicted"/>